<evidence type="ECO:0000313" key="3">
    <source>
        <dbReference type="Proteomes" id="UP001445076"/>
    </source>
</evidence>
<name>A0AAW0WWN6_CHEQU</name>
<evidence type="ECO:0000313" key="2">
    <source>
        <dbReference type="EMBL" id="KAK8731663.1"/>
    </source>
</evidence>
<comment type="caution">
    <text evidence="2">The sequence shown here is derived from an EMBL/GenBank/DDBJ whole genome shotgun (WGS) entry which is preliminary data.</text>
</comment>
<dbReference type="PANTHER" id="PTHR32215:SF0">
    <property type="entry name" value="CILIA- AND FLAGELLA-ASSOCIATED PROTEIN 57"/>
    <property type="match status" value="1"/>
</dbReference>
<feature type="coiled-coil region" evidence="1">
    <location>
        <begin position="46"/>
        <end position="106"/>
    </location>
</feature>
<keyword evidence="1" id="KW-0175">Coiled coil</keyword>
<dbReference type="InterPro" id="IPR052993">
    <property type="entry name" value="CFA-57"/>
</dbReference>
<organism evidence="2 3">
    <name type="scientific">Cherax quadricarinatus</name>
    <name type="common">Australian red claw crayfish</name>
    <dbReference type="NCBI Taxonomy" id="27406"/>
    <lineage>
        <taxon>Eukaryota</taxon>
        <taxon>Metazoa</taxon>
        <taxon>Ecdysozoa</taxon>
        <taxon>Arthropoda</taxon>
        <taxon>Crustacea</taxon>
        <taxon>Multicrustacea</taxon>
        <taxon>Malacostraca</taxon>
        <taxon>Eumalacostraca</taxon>
        <taxon>Eucarida</taxon>
        <taxon>Decapoda</taxon>
        <taxon>Pleocyemata</taxon>
        <taxon>Astacidea</taxon>
        <taxon>Parastacoidea</taxon>
        <taxon>Parastacidae</taxon>
        <taxon>Cherax</taxon>
    </lineage>
</organism>
<accession>A0AAW0WWN6</accession>
<proteinExistence type="predicted"/>
<dbReference type="AlphaFoldDB" id="A0AAW0WWN6"/>
<feature type="non-terminal residue" evidence="2">
    <location>
        <position position="199"/>
    </location>
</feature>
<dbReference type="EMBL" id="JARKIK010000060">
    <property type="protein sequence ID" value="KAK8731663.1"/>
    <property type="molecule type" value="Genomic_DNA"/>
</dbReference>
<feature type="coiled-coil region" evidence="1">
    <location>
        <begin position="133"/>
        <end position="195"/>
    </location>
</feature>
<reference evidence="2 3" key="1">
    <citation type="journal article" date="2024" name="BMC Genomics">
        <title>Genome assembly of redclaw crayfish (Cherax quadricarinatus) provides insights into its immune adaptation and hypoxia tolerance.</title>
        <authorList>
            <person name="Liu Z."/>
            <person name="Zheng J."/>
            <person name="Li H."/>
            <person name="Fang K."/>
            <person name="Wang S."/>
            <person name="He J."/>
            <person name="Zhou D."/>
            <person name="Weng S."/>
            <person name="Chi M."/>
            <person name="Gu Z."/>
            <person name="He J."/>
            <person name="Li F."/>
            <person name="Wang M."/>
        </authorList>
    </citation>
    <scope>NUCLEOTIDE SEQUENCE [LARGE SCALE GENOMIC DNA]</scope>
    <source>
        <strain evidence="2">ZL_2023a</strain>
    </source>
</reference>
<sequence>TLERERESLKESHKEALSLLKYEHQGVLAEHQQELRKKLLYEYSKQDKLEAKLKDMQLTLDRQVEEAVQRTRKELQQRLDQQETIMQQLKTDLEKTSAELERERSEGAEIVRLVEASTEAELGQVRTSLHAQLAEEHQNVIKLRSERAALKKNYLTVQRECEQKDNEVKVLVEDKNKLQSTIRGLERELAALRREVNHR</sequence>
<feature type="non-terminal residue" evidence="2">
    <location>
        <position position="1"/>
    </location>
</feature>
<dbReference type="Proteomes" id="UP001445076">
    <property type="component" value="Unassembled WGS sequence"/>
</dbReference>
<evidence type="ECO:0000256" key="1">
    <source>
        <dbReference type="SAM" id="Coils"/>
    </source>
</evidence>
<protein>
    <submittedName>
        <fullName evidence="2">Uncharacterized protein</fullName>
    </submittedName>
</protein>
<gene>
    <name evidence="2" type="ORF">OTU49_007414</name>
</gene>
<keyword evidence="3" id="KW-1185">Reference proteome</keyword>
<dbReference type="PANTHER" id="PTHR32215">
    <property type="entry name" value="CILIA- AND FLAGELLA-ASSOCIATED PROTEIN 57"/>
    <property type="match status" value="1"/>
</dbReference>